<proteinExistence type="predicted"/>
<protein>
    <submittedName>
        <fullName evidence="2">Homing endonuclease</fullName>
    </submittedName>
</protein>
<keyword evidence="2" id="KW-0540">Nuclease</keyword>
<feature type="domain" description="HNH nuclease" evidence="1">
    <location>
        <begin position="5"/>
        <end position="56"/>
    </location>
</feature>
<evidence type="ECO:0000313" key="2">
    <source>
        <dbReference type="EMBL" id="APU02793.1"/>
    </source>
</evidence>
<sequence length="270" mass="31828">MNYTKIYDSLIERSLKRGLNKKKLDYYTESHHIVPKSMGGDDSRENKVLLTAREHYFAHELLFKIHRNSEMAYALIKFSKGTKEQRIVSKDYGWIKEETSKIRSETTKKFWANLPPNLKKERIKKAGKGIKKTKSLWTDEKRKEVNANIRKASVKYLESLSENEMLEYKERCSKQMKDFWSELKSDPQKYEKYLNKLSKSLAKVEKRNCPHCGIICDVGNYGKYHGDKCKVITGVSHSREKLKCPHCSKIMDKSHAKRYHFDNCKFKKVE</sequence>
<accession>A0A1L7DRK0</accession>
<dbReference type="GO" id="GO:0004519">
    <property type="term" value="F:endonuclease activity"/>
    <property type="evidence" value="ECO:0007669"/>
    <property type="project" value="UniProtKB-KW"/>
</dbReference>
<name>A0A1L7DRK0_9CAUD</name>
<keyword evidence="3" id="KW-1185">Reference proteome</keyword>
<evidence type="ECO:0000313" key="3">
    <source>
        <dbReference type="Proteomes" id="UP000222058"/>
    </source>
</evidence>
<dbReference type="SMART" id="SM00507">
    <property type="entry name" value="HNHc"/>
    <property type="match status" value="1"/>
</dbReference>
<dbReference type="InterPro" id="IPR003615">
    <property type="entry name" value="HNH_nuc"/>
</dbReference>
<organism evidence="2 3">
    <name type="scientific">Escherichia phage YUEEL01</name>
    <dbReference type="NCBI Taxonomy" id="1932889"/>
    <lineage>
        <taxon>Viruses</taxon>
        <taxon>Duplodnaviria</taxon>
        <taxon>Heunggongvirae</taxon>
        <taxon>Uroviricota</taxon>
        <taxon>Caudoviricetes</taxon>
        <taxon>Pantevenvirales</taxon>
        <taxon>Straboviridae</taxon>
        <taxon>Tevenvirinae</taxon>
        <taxon>Tequatrovirus</taxon>
        <taxon>Tequatrovirus yueel1</taxon>
    </lineage>
</organism>
<keyword evidence="2" id="KW-0255">Endonuclease</keyword>
<dbReference type="EMBL" id="KY290975">
    <property type="protein sequence ID" value="APU02793.1"/>
    <property type="molecule type" value="Genomic_DNA"/>
</dbReference>
<dbReference type="CDD" id="cd00085">
    <property type="entry name" value="HNHc"/>
    <property type="match status" value="1"/>
</dbReference>
<keyword evidence="2" id="KW-0378">Hydrolase</keyword>
<reference evidence="2" key="1">
    <citation type="submission" date="2017-06" db="EMBL/GenBank/DDBJ databases">
        <title>The complete genome sequence of Enterobacteria phage YUEEL01.</title>
        <authorList>
            <person name="Raman G."/>
            <person name="Sivasankaran A."/>
            <person name="Park S."/>
            <person name="Ahn Y.-H."/>
        </authorList>
    </citation>
    <scope>NUCLEOTIDE SEQUENCE [LARGE SCALE GENOMIC DNA]</scope>
</reference>
<dbReference type="Proteomes" id="UP000222058">
    <property type="component" value="Segment"/>
</dbReference>
<dbReference type="Pfam" id="PF13395">
    <property type="entry name" value="HNH_4"/>
    <property type="match status" value="1"/>
</dbReference>
<evidence type="ECO:0000259" key="1">
    <source>
        <dbReference type="SMART" id="SM00507"/>
    </source>
</evidence>